<reference evidence="7 8" key="1">
    <citation type="submission" date="2020-05" db="EMBL/GenBank/DDBJ databases">
        <title>Complete genome sequence of Gemmatimonas greenlandica TET16.</title>
        <authorList>
            <person name="Zeng Y."/>
        </authorList>
    </citation>
    <scope>NUCLEOTIDE SEQUENCE [LARGE SCALE GENOMIC DNA]</scope>
    <source>
        <strain evidence="7 8">TET16</strain>
    </source>
</reference>
<evidence type="ECO:0000256" key="1">
    <source>
        <dbReference type="ARBA" id="ARBA00001561"/>
    </source>
</evidence>
<evidence type="ECO:0000256" key="2">
    <source>
        <dbReference type="ARBA" id="ARBA00011901"/>
    </source>
</evidence>
<dbReference type="EC" id="3.5.1.28" evidence="2"/>
<feature type="compositionally biased region" description="Pro residues" evidence="4">
    <location>
        <begin position="161"/>
        <end position="172"/>
    </location>
</feature>
<organism evidence="7 8">
    <name type="scientific">Gemmatimonas groenlandica</name>
    <dbReference type="NCBI Taxonomy" id="2732249"/>
    <lineage>
        <taxon>Bacteria</taxon>
        <taxon>Pseudomonadati</taxon>
        <taxon>Gemmatimonadota</taxon>
        <taxon>Gemmatimonadia</taxon>
        <taxon>Gemmatimonadales</taxon>
        <taxon>Gemmatimonadaceae</taxon>
        <taxon>Gemmatimonas</taxon>
    </lineage>
</organism>
<dbReference type="InterPro" id="IPR050695">
    <property type="entry name" value="N-acetylmuramoyl_amidase_3"/>
</dbReference>
<keyword evidence="8" id="KW-1185">Reference proteome</keyword>
<name>A0A6M4IJ71_9BACT</name>
<dbReference type="CDD" id="cd02696">
    <property type="entry name" value="MurNAc-LAA"/>
    <property type="match status" value="1"/>
</dbReference>
<comment type="catalytic activity">
    <reaction evidence="1">
        <text>Hydrolyzes the link between N-acetylmuramoyl residues and L-amino acid residues in certain cell-wall glycopeptides.</text>
        <dbReference type="EC" id="3.5.1.28"/>
    </reaction>
</comment>
<feature type="signal peptide" evidence="5">
    <location>
        <begin position="1"/>
        <end position="17"/>
    </location>
</feature>
<evidence type="ECO:0000259" key="6">
    <source>
        <dbReference type="SMART" id="SM00646"/>
    </source>
</evidence>
<dbReference type="Proteomes" id="UP000500938">
    <property type="component" value="Chromosome"/>
</dbReference>
<sequence>MMLLGALALTLQLSAVAPSLPPLPPLMVRAGDRLQSVPTLRHPDGGIGVRADALAQALGGQVVTQSAGSARFRLEVGTTGMDLEAGNALVVVGGDTIPLRAGVFRRGGQFYVPLALATELLPRLGAGVLFDQEKAELRRFSTVTAARRTPTTRARAETPRAPAPSTPAPPAPADNVRSAPANRSAALRQRVVVVDAGHGGPDNGMSGPIGVPKKVFEKNITLSFAKQLRAALEQREIQVVMTRTTDTLIALGDRGRMANQAKADLFLSVHVNAANPRWTNPGGARGFETYFLAEAKTEDERRVAAMENEAIRFETDADVTRDDPLGFIMRDMAQNEHLRESGRLAELLQAGMKQVHPGPSRGVKQAGFRVLVTAFMPAVLVEIGFGTNKLEAQYMTDIERQRELASTLADAVVRYLEQYERKVGGGG</sequence>
<dbReference type="Gene3D" id="3.40.630.40">
    <property type="entry name" value="Zn-dependent exopeptidases"/>
    <property type="match status" value="1"/>
</dbReference>
<dbReference type="AlphaFoldDB" id="A0A6M4IJ71"/>
<gene>
    <name evidence="7" type="ORF">HKW67_04425</name>
</gene>
<dbReference type="GO" id="GO:0009253">
    <property type="term" value="P:peptidoglycan catabolic process"/>
    <property type="evidence" value="ECO:0007669"/>
    <property type="project" value="InterPro"/>
</dbReference>
<dbReference type="FunFam" id="3.40.630.40:FF:000005">
    <property type="entry name" value="N-acetylmuramoyl-L-alanine amidase (AmiA)"/>
    <property type="match status" value="1"/>
</dbReference>
<evidence type="ECO:0000256" key="4">
    <source>
        <dbReference type="SAM" id="MobiDB-lite"/>
    </source>
</evidence>
<keyword evidence="5" id="KW-0732">Signal</keyword>
<evidence type="ECO:0000313" key="8">
    <source>
        <dbReference type="Proteomes" id="UP000500938"/>
    </source>
</evidence>
<dbReference type="PANTHER" id="PTHR30404">
    <property type="entry name" value="N-ACETYLMURAMOYL-L-ALANINE AMIDASE"/>
    <property type="match status" value="1"/>
</dbReference>
<keyword evidence="3" id="KW-0378">Hydrolase</keyword>
<dbReference type="Pfam" id="PF01520">
    <property type="entry name" value="Amidase_3"/>
    <property type="match status" value="1"/>
</dbReference>
<dbReference type="GO" id="GO:0030288">
    <property type="term" value="C:outer membrane-bounded periplasmic space"/>
    <property type="evidence" value="ECO:0007669"/>
    <property type="project" value="TreeGrafter"/>
</dbReference>
<dbReference type="PANTHER" id="PTHR30404:SF0">
    <property type="entry name" value="N-ACETYLMURAMOYL-L-ALANINE AMIDASE AMIC"/>
    <property type="match status" value="1"/>
</dbReference>
<proteinExistence type="predicted"/>
<dbReference type="RefSeq" id="WP_171224241.1">
    <property type="nucleotide sequence ID" value="NZ_CP053085.1"/>
</dbReference>
<evidence type="ECO:0000313" key="7">
    <source>
        <dbReference type="EMBL" id="QJR34813.1"/>
    </source>
</evidence>
<dbReference type="EMBL" id="CP053085">
    <property type="protein sequence ID" value="QJR34813.1"/>
    <property type="molecule type" value="Genomic_DNA"/>
</dbReference>
<accession>A0A6M4IJ71</accession>
<dbReference type="InterPro" id="IPR002508">
    <property type="entry name" value="MurNAc-LAA_cat"/>
</dbReference>
<dbReference type="KEGG" id="ggr:HKW67_04425"/>
<feature type="domain" description="MurNAc-LAA" evidence="6">
    <location>
        <begin position="255"/>
        <end position="413"/>
    </location>
</feature>
<evidence type="ECO:0000256" key="5">
    <source>
        <dbReference type="SAM" id="SignalP"/>
    </source>
</evidence>
<dbReference type="SUPFAM" id="SSF53187">
    <property type="entry name" value="Zn-dependent exopeptidases"/>
    <property type="match status" value="1"/>
</dbReference>
<dbReference type="GO" id="GO:0008745">
    <property type="term" value="F:N-acetylmuramoyl-L-alanine amidase activity"/>
    <property type="evidence" value="ECO:0007669"/>
    <property type="project" value="UniProtKB-EC"/>
</dbReference>
<dbReference type="SMART" id="SM00646">
    <property type="entry name" value="Ami_3"/>
    <property type="match status" value="1"/>
</dbReference>
<feature type="region of interest" description="Disordered" evidence="4">
    <location>
        <begin position="146"/>
        <end position="182"/>
    </location>
</feature>
<protein>
    <recommendedName>
        <fullName evidence="2">N-acetylmuramoyl-L-alanine amidase</fullName>
        <ecNumber evidence="2">3.5.1.28</ecNumber>
    </recommendedName>
</protein>
<feature type="chain" id="PRO_5026895625" description="N-acetylmuramoyl-L-alanine amidase" evidence="5">
    <location>
        <begin position="18"/>
        <end position="427"/>
    </location>
</feature>
<evidence type="ECO:0000256" key="3">
    <source>
        <dbReference type="ARBA" id="ARBA00022801"/>
    </source>
</evidence>